<protein>
    <recommendedName>
        <fullName evidence="1">POTRA domain-containing protein</fullName>
    </recommendedName>
</protein>
<comment type="caution">
    <text evidence="2">The sequence shown here is derived from an EMBL/GenBank/DDBJ whole genome shotgun (WGS) entry which is preliminary data.</text>
</comment>
<name>X0WUQ3_9ZZZZ</name>
<accession>X0WUQ3</accession>
<dbReference type="EMBL" id="BARS01048237">
    <property type="protein sequence ID" value="GAG34380.1"/>
    <property type="molecule type" value="Genomic_DNA"/>
</dbReference>
<dbReference type="Pfam" id="PF07244">
    <property type="entry name" value="POTRA"/>
    <property type="match status" value="1"/>
</dbReference>
<gene>
    <name evidence="2" type="ORF">S01H1_72340</name>
</gene>
<feature type="domain" description="POTRA" evidence="1">
    <location>
        <begin position="34"/>
        <end position="66"/>
    </location>
</feature>
<evidence type="ECO:0000259" key="1">
    <source>
        <dbReference type="Pfam" id="PF07244"/>
    </source>
</evidence>
<evidence type="ECO:0000313" key="2">
    <source>
        <dbReference type="EMBL" id="GAG34380.1"/>
    </source>
</evidence>
<proteinExistence type="predicted"/>
<dbReference type="AlphaFoldDB" id="X0WUQ3"/>
<dbReference type="Gene3D" id="3.10.20.310">
    <property type="entry name" value="membrane protein fhac"/>
    <property type="match status" value="1"/>
</dbReference>
<organism evidence="2">
    <name type="scientific">marine sediment metagenome</name>
    <dbReference type="NCBI Taxonomy" id="412755"/>
    <lineage>
        <taxon>unclassified sequences</taxon>
        <taxon>metagenomes</taxon>
        <taxon>ecological metagenomes</taxon>
    </lineage>
</organism>
<sequence>MVNNLSNKYPNVLLIFVAVLFLAATAQAGNRNKPIIEKITVVGNTHFSDNKIKDQMGLKENRWYRLFKKRRFSL</sequence>
<feature type="non-terminal residue" evidence="2">
    <location>
        <position position="74"/>
    </location>
</feature>
<dbReference type="GO" id="GO:0019867">
    <property type="term" value="C:outer membrane"/>
    <property type="evidence" value="ECO:0007669"/>
    <property type="project" value="InterPro"/>
</dbReference>
<reference evidence="2" key="1">
    <citation type="journal article" date="2014" name="Front. Microbiol.">
        <title>High frequency of phylogenetically diverse reductive dehalogenase-homologous genes in deep subseafloor sedimentary metagenomes.</title>
        <authorList>
            <person name="Kawai M."/>
            <person name="Futagami T."/>
            <person name="Toyoda A."/>
            <person name="Takaki Y."/>
            <person name="Nishi S."/>
            <person name="Hori S."/>
            <person name="Arai W."/>
            <person name="Tsubouchi T."/>
            <person name="Morono Y."/>
            <person name="Uchiyama I."/>
            <person name="Ito T."/>
            <person name="Fujiyama A."/>
            <person name="Inagaki F."/>
            <person name="Takami H."/>
        </authorList>
    </citation>
    <scope>NUCLEOTIDE SEQUENCE</scope>
    <source>
        <strain evidence="2">Expedition CK06-06</strain>
    </source>
</reference>
<dbReference type="InterPro" id="IPR010827">
    <property type="entry name" value="BamA/TamA_POTRA"/>
</dbReference>